<feature type="domain" description="Type II secretion system protein GspF" evidence="7">
    <location>
        <begin position="149"/>
        <end position="273"/>
    </location>
</feature>
<keyword evidence="9" id="KW-1185">Reference proteome</keyword>
<evidence type="ECO:0000256" key="4">
    <source>
        <dbReference type="ARBA" id="ARBA00022989"/>
    </source>
</evidence>
<keyword evidence="2" id="KW-1003">Cell membrane</keyword>
<feature type="transmembrane region" description="Helical" evidence="6">
    <location>
        <begin position="6"/>
        <end position="30"/>
    </location>
</feature>
<dbReference type="AlphaFoldDB" id="A0A931GMG9"/>
<evidence type="ECO:0000256" key="2">
    <source>
        <dbReference type="ARBA" id="ARBA00022475"/>
    </source>
</evidence>
<feature type="transmembrane region" description="Helical" evidence="6">
    <location>
        <begin position="115"/>
        <end position="132"/>
    </location>
</feature>
<evidence type="ECO:0000256" key="6">
    <source>
        <dbReference type="SAM" id="Phobius"/>
    </source>
</evidence>
<sequence length="316" mass="33272">MNGAAWFLLGGLASSVAALALAVLVLLRPATSLVPRERRRPTATVGSSSPMARLGQAAVTAVDTRIGANGGGWLGADALEDAGIRRAPAEMMVLTIIASVVAGTAGWVLGGFIAALLGVAAAPVAVLVTLRVRAERRRSAFDDQLPDLLMTLAGSLRAGHSVVRALDGAAREFAAPMNEVLSRVVNEARVGRNLEITMQEAAARMRSEDFAWVAEAIRINREVGGDLARVLDQVGQTIRERAEIKGQVRALSAEGRISAYILIALPFALAAIMSVMNPDYVGTLVSHPIGILLLVVGALLIIIGSIVLHRMIRIEF</sequence>
<keyword evidence="4 6" id="KW-1133">Transmembrane helix</keyword>
<comment type="subcellular location">
    <subcellularLocation>
        <location evidence="1">Cell membrane</location>
        <topology evidence="1">Multi-pass membrane protein</topology>
    </subcellularLocation>
</comment>
<name>A0A931GMG9_9MICC</name>
<evidence type="ECO:0000256" key="5">
    <source>
        <dbReference type="ARBA" id="ARBA00023136"/>
    </source>
</evidence>
<dbReference type="RefSeq" id="WP_196836600.1">
    <property type="nucleotide sequence ID" value="NZ_JADOTZ010000001.1"/>
</dbReference>
<feature type="transmembrane region" description="Helical" evidence="6">
    <location>
        <begin position="288"/>
        <end position="308"/>
    </location>
</feature>
<evidence type="ECO:0000259" key="7">
    <source>
        <dbReference type="Pfam" id="PF00482"/>
    </source>
</evidence>
<evidence type="ECO:0000313" key="9">
    <source>
        <dbReference type="Proteomes" id="UP000625033"/>
    </source>
</evidence>
<organism evidence="8 9">
    <name type="scientific">Zhihengliuella flava</name>
    <dbReference type="NCBI Taxonomy" id="1285193"/>
    <lineage>
        <taxon>Bacteria</taxon>
        <taxon>Bacillati</taxon>
        <taxon>Actinomycetota</taxon>
        <taxon>Actinomycetes</taxon>
        <taxon>Micrococcales</taxon>
        <taxon>Micrococcaceae</taxon>
        <taxon>Zhihengliuella</taxon>
    </lineage>
</organism>
<dbReference type="PANTHER" id="PTHR35007:SF1">
    <property type="entry name" value="PILUS ASSEMBLY PROTEIN"/>
    <property type="match status" value="1"/>
</dbReference>
<dbReference type="Gene3D" id="1.20.81.30">
    <property type="entry name" value="Type II secretion system (T2SS), domain F"/>
    <property type="match status" value="1"/>
</dbReference>
<dbReference type="Pfam" id="PF00482">
    <property type="entry name" value="T2SSF"/>
    <property type="match status" value="1"/>
</dbReference>
<dbReference type="InterPro" id="IPR018076">
    <property type="entry name" value="T2SS_GspF_dom"/>
</dbReference>
<dbReference type="PANTHER" id="PTHR35007">
    <property type="entry name" value="INTEGRAL MEMBRANE PROTEIN-RELATED"/>
    <property type="match status" value="1"/>
</dbReference>
<reference evidence="8" key="1">
    <citation type="submission" date="2020-11" db="EMBL/GenBank/DDBJ databases">
        <title>Sequencing the genomes of 1000 actinobacteria strains.</title>
        <authorList>
            <person name="Klenk H.-P."/>
        </authorList>
    </citation>
    <scope>NUCLEOTIDE SEQUENCE</scope>
    <source>
        <strain evidence="8">DSM 26152</strain>
    </source>
</reference>
<keyword evidence="3 6" id="KW-0812">Transmembrane</keyword>
<evidence type="ECO:0000256" key="1">
    <source>
        <dbReference type="ARBA" id="ARBA00004651"/>
    </source>
</evidence>
<dbReference type="EMBL" id="JADOTZ010000001">
    <property type="protein sequence ID" value="MBG6085414.1"/>
    <property type="molecule type" value="Genomic_DNA"/>
</dbReference>
<accession>A0A931GMG9</accession>
<feature type="transmembrane region" description="Helical" evidence="6">
    <location>
        <begin position="257"/>
        <end position="276"/>
    </location>
</feature>
<proteinExistence type="predicted"/>
<keyword evidence="5 6" id="KW-0472">Membrane</keyword>
<dbReference type="GO" id="GO:0005886">
    <property type="term" value="C:plasma membrane"/>
    <property type="evidence" value="ECO:0007669"/>
    <property type="project" value="UniProtKB-SubCell"/>
</dbReference>
<evidence type="ECO:0000313" key="8">
    <source>
        <dbReference type="EMBL" id="MBG6085414.1"/>
    </source>
</evidence>
<gene>
    <name evidence="8" type="ORF">IW252_002181</name>
</gene>
<evidence type="ECO:0000256" key="3">
    <source>
        <dbReference type="ARBA" id="ARBA00022692"/>
    </source>
</evidence>
<protein>
    <submittedName>
        <fullName evidence="8">Tight adherence protein B</fullName>
    </submittedName>
</protein>
<dbReference type="Proteomes" id="UP000625033">
    <property type="component" value="Unassembled WGS sequence"/>
</dbReference>
<comment type="caution">
    <text evidence="8">The sequence shown here is derived from an EMBL/GenBank/DDBJ whole genome shotgun (WGS) entry which is preliminary data.</text>
</comment>
<dbReference type="InterPro" id="IPR042094">
    <property type="entry name" value="T2SS_GspF_sf"/>
</dbReference>